<evidence type="ECO:0000313" key="2">
    <source>
        <dbReference type="EMBL" id="GMU09070.1"/>
    </source>
</evidence>
<evidence type="ECO:0000313" key="3">
    <source>
        <dbReference type="Proteomes" id="UP001342631"/>
    </source>
</evidence>
<gene>
    <name evidence="2" type="ORF">ASNO1_53230</name>
</gene>
<keyword evidence="3" id="KW-1185">Reference proteome</keyword>
<comment type="caution">
    <text evidence="2">The sequence shown here is derived from an EMBL/GenBank/DDBJ whole genome shotgun (WGS) entry which is preliminary data.</text>
</comment>
<feature type="compositionally biased region" description="Low complexity" evidence="1">
    <location>
        <begin position="1"/>
        <end position="12"/>
    </location>
</feature>
<feature type="compositionally biased region" description="Low complexity" evidence="1">
    <location>
        <begin position="22"/>
        <end position="34"/>
    </location>
</feature>
<reference evidence="2 3" key="1">
    <citation type="journal article" date="2024" name="Arch. Microbiol.">
        <title>Corallococcus caeni sp. nov., a novel myxobacterium isolated from activated sludge.</title>
        <authorList>
            <person name="Tomita S."/>
            <person name="Nakai R."/>
            <person name="Kuroda K."/>
            <person name="Kurashita H."/>
            <person name="Hatamoto M."/>
            <person name="Yamaguchi T."/>
            <person name="Narihiro T."/>
        </authorList>
    </citation>
    <scope>NUCLEOTIDE SEQUENCE [LARGE SCALE GENOMIC DNA]</scope>
    <source>
        <strain evidence="2 3">NO1</strain>
    </source>
</reference>
<feature type="region of interest" description="Disordered" evidence="1">
    <location>
        <begin position="1"/>
        <end position="34"/>
    </location>
</feature>
<protein>
    <submittedName>
        <fullName evidence="2">Uncharacterized protein</fullName>
    </submittedName>
</protein>
<sequence length="76" mass="7698">MAQQTASSSATSRTVSIRDTTGRATFRTTGAPRPVEAVETVPTGTATALWEAPILSEGCEALTGAASPCQPPHPGS</sequence>
<dbReference type="Proteomes" id="UP001342631">
    <property type="component" value="Unassembled WGS sequence"/>
</dbReference>
<name>A0ABQ6QYF5_9BACT</name>
<dbReference type="EMBL" id="BTTX01000005">
    <property type="protein sequence ID" value="GMU09070.1"/>
    <property type="molecule type" value="Genomic_DNA"/>
</dbReference>
<proteinExistence type="predicted"/>
<accession>A0ABQ6QYF5</accession>
<organism evidence="2 3">
    <name type="scientific">Corallococcus caeni</name>
    <dbReference type="NCBI Taxonomy" id="3082388"/>
    <lineage>
        <taxon>Bacteria</taxon>
        <taxon>Pseudomonadati</taxon>
        <taxon>Myxococcota</taxon>
        <taxon>Myxococcia</taxon>
        <taxon>Myxococcales</taxon>
        <taxon>Cystobacterineae</taxon>
        <taxon>Myxococcaceae</taxon>
        <taxon>Corallococcus</taxon>
    </lineage>
</organism>
<evidence type="ECO:0000256" key="1">
    <source>
        <dbReference type="SAM" id="MobiDB-lite"/>
    </source>
</evidence>